<proteinExistence type="predicted"/>
<evidence type="ECO:0000256" key="1">
    <source>
        <dbReference type="SAM" id="MobiDB-lite"/>
    </source>
</evidence>
<accession>A0ABN6SJR5</accession>
<protein>
    <submittedName>
        <fullName evidence="2">Uncharacterized protein</fullName>
    </submittedName>
</protein>
<organism evidence="2 3">
    <name type="scientific">Bombiscardovia apis</name>
    <dbReference type="NCBI Taxonomy" id="2932182"/>
    <lineage>
        <taxon>Bacteria</taxon>
        <taxon>Bacillati</taxon>
        <taxon>Actinomycetota</taxon>
        <taxon>Actinomycetes</taxon>
        <taxon>Bifidobacteriales</taxon>
        <taxon>Bifidobacteriaceae</taxon>
        <taxon>Bombiscardovia</taxon>
    </lineage>
</organism>
<evidence type="ECO:0000313" key="3">
    <source>
        <dbReference type="Proteomes" id="UP001321748"/>
    </source>
</evidence>
<keyword evidence="3" id="KW-1185">Reference proteome</keyword>
<gene>
    <name evidence="2" type="ORF">KIMH_14590</name>
</gene>
<reference evidence="2 3" key="1">
    <citation type="journal article" date="2023" name="Microbiol. Spectr.">
        <title>Symbiosis of Carpenter Bees with Uncharacterized Lactic Acid Bacteria Showing NAD Auxotrophy.</title>
        <authorList>
            <person name="Kawasaki S."/>
            <person name="Ozawa K."/>
            <person name="Mori T."/>
            <person name="Yamamoto A."/>
            <person name="Ito M."/>
            <person name="Ohkuma M."/>
            <person name="Sakamoto M."/>
            <person name="Matsutani M."/>
        </authorList>
    </citation>
    <scope>NUCLEOTIDE SEQUENCE [LARGE SCALE GENOMIC DNA]</scope>
    <source>
        <strain evidence="2 3">KimH</strain>
    </source>
</reference>
<name>A0ABN6SJR5_9BIFI</name>
<dbReference type="Proteomes" id="UP001321748">
    <property type="component" value="Chromosome"/>
</dbReference>
<dbReference type="EMBL" id="AP026800">
    <property type="protein sequence ID" value="BDR55348.1"/>
    <property type="molecule type" value="Genomic_DNA"/>
</dbReference>
<evidence type="ECO:0000313" key="2">
    <source>
        <dbReference type="EMBL" id="BDR55348.1"/>
    </source>
</evidence>
<feature type="region of interest" description="Disordered" evidence="1">
    <location>
        <begin position="1"/>
        <end position="20"/>
    </location>
</feature>
<sequence length="77" mass="8270">MVGTVERHLSGSTGHALSHAGRVTSAPVDHYFARCGPGGILAAERHTHRLREPQKQGGHGHYGWQNNGELGGYCARI</sequence>